<protein>
    <recommendedName>
        <fullName evidence="4">Lipoprotein</fullName>
    </recommendedName>
</protein>
<keyword evidence="3" id="KW-1185">Reference proteome</keyword>
<comment type="caution">
    <text evidence="2">The sequence shown here is derived from an EMBL/GenBank/DDBJ whole genome shotgun (WGS) entry which is preliminary data.</text>
</comment>
<evidence type="ECO:0000256" key="1">
    <source>
        <dbReference type="SAM" id="Phobius"/>
    </source>
</evidence>
<dbReference type="PROSITE" id="PS51257">
    <property type="entry name" value="PROKAR_LIPOPROTEIN"/>
    <property type="match status" value="1"/>
</dbReference>
<gene>
    <name evidence="2" type="ORF">HBE96_12855</name>
</gene>
<keyword evidence="1" id="KW-1133">Transmembrane helix</keyword>
<keyword evidence="1" id="KW-0812">Transmembrane</keyword>
<accession>A0A7Y0EHH6</accession>
<dbReference type="EMBL" id="JABBNI010000024">
    <property type="protein sequence ID" value="NMM63548.1"/>
    <property type="molecule type" value="Genomic_DNA"/>
</dbReference>
<evidence type="ECO:0000313" key="2">
    <source>
        <dbReference type="EMBL" id="NMM63548.1"/>
    </source>
</evidence>
<organism evidence="2 3">
    <name type="scientific">Clostridium muellerianum</name>
    <dbReference type="NCBI Taxonomy" id="2716538"/>
    <lineage>
        <taxon>Bacteria</taxon>
        <taxon>Bacillati</taxon>
        <taxon>Bacillota</taxon>
        <taxon>Clostridia</taxon>
        <taxon>Eubacteriales</taxon>
        <taxon>Clostridiaceae</taxon>
        <taxon>Clostridium</taxon>
    </lineage>
</organism>
<dbReference type="AlphaFoldDB" id="A0A7Y0EHH6"/>
<feature type="transmembrane region" description="Helical" evidence="1">
    <location>
        <begin position="7"/>
        <end position="25"/>
    </location>
</feature>
<keyword evidence="1" id="KW-0472">Membrane</keyword>
<sequence length="205" mass="23885">MQKNKRVILFLTLICLCIFIMQVFVGCSNNYTTPKDTKMATESDIIKYVAENFDKYRSRIKDESGVEGKVVNGIINGKEEKYIEFDIDNDTKIKFVVTSTVRITKQFEPSQEFNYTREIEMVLFGMREDDDIRIKLRGNGSISCDYKANDLEHPLPSQKEKDECIDSQIKQNISTKELEKLSSKAHSIYKVFEKICNEYNEKNQK</sequence>
<dbReference type="Proteomes" id="UP000537131">
    <property type="component" value="Unassembled WGS sequence"/>
</dbReference>
<evidence type="ECO:0000313" key="3">
    <source>
        <dbReference type="Proteomes" id="UP000537131"/>
    </source>
</evidence>
<reference evidence="2 3" key="1">
    <citation type="submission" date="2020-04" db="EMBL/GenBank/DDBJ databases">
        <authorList>
            <person name="Doyle D.A."/>
        </authorList>
    </citation>
    <scope>NUCLEOTIDE SEQUENCE [LARGE SCALE GENOMIC DNA]</scope>
    <source>
        <strain evidence="2 3">P21</strain>
    </source>
</reference>
<proteinExistence type="predicted"/>
<reference evidence="2 3" key="2">
    <citation type="submission" date="2020-06" db="EMBL/GenBank/DDBJ databases">
        <title>Complete Genome Sequence of Clostridium muelleri sp. nov. P21T, an Acid-Alcohol Producing Acetogen Isolated from Old Hay.</title>
        <authorList>
            <person name="Duncan K.E."/>
            <person name="Tanner R.S."/>
        </authorList>
    </citation>
    <scope>NUCLEOTIDE SEQUENCE [LARGE SCALE GENOMIC DNA]</scope>
    <source>
        <strain evidence="2 3">P21</strain>
    </source>
</reference>
<name>A0A7Y0EHH6_9CLOT</name>
<dbReference type="RefSeq" id="WP_169298145.1">
    <property type="nucleotide sequence ID" value="NZ_JABBNI010000024.1"/>
</dbReference>
<evidence type="ECO:0008006" key="4">
    <source>
        <dbReference type="Google" id="ProtNLM"/>
    </source>
</evidence>